<protein>
    <submittedName>
        <fullName evidence="1">Uncharacterized protein</fullName>
    </submittedName>
</protein>
<dbReference type="AlphaFoldDB" id="A0A7R9D9T2"/>
<reference evidence="1" key="1">
    <citation type="submission" date="2020-11" db="EMBL/GenBank/DDBJ databases">
        <authorList>
            <person name="Tran Van P."/>
        </authorList>
    </citation>
    <scope>NUCLEOTIDE SEQUENCE</scope>
</reference>
<proteinExistence type="predicted"/>
<gene>
    <name evidence="1" type="ORF">TCEB3V08_LOCUS9896</name>
</gene>
<accession>A0A7R9D9T2</accession>
<name>A0A7R9D9T2_TIMCR</name>
<organism evidence="1">
    <name type="scientific">Timema cristinae</name>
    <name type="common">Walking stick</name>
    <dbReference type="NCBI Taxonomy" id="61476"/>
    <lineage>
        <taxon>Eukaryota</taxon>
        <taxon>Metazoa</taxon>
        <taxon>Ecdysozoa</taxon>
        <taxon>Arthropoda</taxon>
        <taxon>Hexapoda</taxon>
        <taxon>Insecta</taxon>
        <taxon>Pterygota</taxon>
        <taxon>Neoptera</taxon>
        <taxon>Polyneoptera</taxon>
        <taxon>Phasmatodea</taxon>
        <taxon>Timematodea</taxon>
        <taxon>Timematoidea</taxon>
        <taxon>Timematidae</taxon>
        <taxon>Timema</taxon>
    </lineage>
</organism>
<dbReference type="Gene3D" id="3.80.10.10">
    <property type="entry name" value="Ribonuclease Inhibitor"/>
    <property type="match status" value="1"/>
</dbReference>
<dbReference type="InterPro" id="IPR032675">
    <property type="entry name" value="LRR_dom_sf"/>
</dbReference>
<sequence>MYDGSKACVRVDGALSEWFDIEQNVRQGCEIGSCSNLTIISVRNNKLQEVPAELGHLPSIRMINLIPKGTANNSNEEHTPRSHPHIWFATETTEDKSCGLLRAPTPYPKELRAMSKHVRNLQQSSKRASREVDEVVPLLGELVSPESSDVQIKEAKNSITWQNNATASSRPSENSSVHASGDRPIIREAKFVRHINSSSLLQHAEKVNLIEPTSLQSQLLVVDSEYFKNQRLNIEPKTEQPLQPPPYHIAAAYSKQAIWFEHPPNCAKNSKLLRVPSSSESLHKAYVVGESK</sequence>
<evidence type="ECO:0000313" key="1">
    <source>
        <dbReference type="EMBL" id="CAD7409157.1"/>
    </source>
</evidence>
<dbReference type="EMBL" id="OC320962">
    <property type="protein sequence ID" value="CAD7409157.1"/>
    <property type="molecule type" value="Genomic_DNA"/>
</dbReference>